<comment type="cofactor">
    <cofactor evidence="1">
        <name>Mg(2+)</name>
        <dbReference type="ChEBI" id="CHEBI:18420"/>
    </cofactor>
</comment>
<reference evidence="5 6" key="1">
    <citation type="submission" date="2012-11" db="EMBL/GenBank/DDBJ databases">
        <title>Whole genome sequence of Gluconacetobacter europaeus NBRC3261.</title>
        <authorList>
            <person name="Azuma Y."/>
            <person name="Higashiura N."/>
            <person name="Hirakawa H."/>
            <person name="Matsushita K."/>
        </authorList>
    </citation>
    <scope>NUCLEOTIDE SEQUENCE [LARGE SCALE GENOMIC DNA]</scope>
    <source>
        <strain evidence="5 6">NBRC 3261</strain>
    </source>
</reference>
<evidence type="ECO:0000259" key="4">
    <source>
        <dbReference type="PROSITE" id="PS51462"/>
    </source>
</evidence>
<comment type="caution">
    <text evidence="5">The sequence shown here is derived from an EMBL/GenBank/DDBJ whole genome shotgun (WGS) entry which is preliminary data.</text>
</comment>
<dbReference type="PANTHER" id="PTHR43046:SF2">
    <property type="entry name" value="8-OXO-DGTP DIPHOSPHATASE-RELATED"/>
    <property type="match status" value="1"/>
</dbReference>
<evidence type="ECO:0000256" key="3">
    <source>
        <dbReference type="RuleBase" id="RU003476"/>
    </source>
</evidence>
<dbReference type="CDD" id="cd04690">
    <property type="entry name" value="NUDIX_Hydrolase"/>
    <property type="match status" value="1"/>
</dbReference>
<evidence type="ECO:0000256" key="2">
    <source>
        <dbReference type="ARBA" id="ARBA00022801"/>
    </source>
</evidence>
<dbReference type="SUPFAM" id="SSF55811">
    <property type="entry name" value="Nudix"/>
    <property type="match status" value="1"/>
</dbReference>
<dbReference type="InterPro" id="IPR000086">
    <property type="entry name" value="NUDIX_hydrolase_dom"/>
</dbReference>
<evidence type="ECO:0000313" key="6">
    <source>
        <dbReference type="Proteomes" id="UP000032675"/>
    </source>
</evidence>
<dbReference type="Proteomes" id="UP000032675">
    <property type="component" value="Unassembled WGS sequence"/>
</dbReference>
<dbReference type="InterPro" id="IPR015797">
    <property type="entry name" value="NUDIX_hydrolase-like_dom_sf"/>
</dbReference>
<evidence type="ECO:0000313" key="5">
    <source>
        <dbReference type="EMBL" id="GAN95837.1"/>
    </source>
</evidence>
<sequence length="139" mass="14591">MPGIIRVVCAAVTVRERLLVVRKRGTTAFMLPGGKPDAGERPEQALMREIHEELGCGITLGAELPGDFVDAAANEPGFSVHARIWTGQLHGAPDASAEIAELRWIGAGDMAGLNLAPLLRGRTMTALVQAGLMPQAATA</sequence>
<protein>
    <submittedName>
        <fullName evidence="5">Phosphohydrolase</fullName>
    </submittedName>
</protein>
<name>A0A0D6PWZ9_KOMEU</name>
<dbReference type="InterPro" id="IPR020476">
    <property type="entry name" value="Nudix_hydrolase"/>
</dbReference>
<dbReference type="AlphaFoldDB" id="A0A0D6PWZ9"/>
<dbReference type="Pfam" id="PF00293">
    <property type="entry name" value="NUDIX"/>
    <property type="match status" value="1"/>
</dbReference>
<evidence type="ECO:0000256" key="1">
    <source>
        <dbReference type="ARBA" id="ARBA00001946"/>
    </source>
</evidence>
<dbReference type="GO" id="GO:0016787">
    <property type="term" value="F:hydrolase activity"/>
    <property type="evidence" value="ECO:0007669"/>
    <property type="project" value="UniProtKB-KW"/>
</dbReference>
<dbReference type="Gene3D" id="3.90.79.10">
    <property type="entry name" value="Nucleoside Triphosphate Pyrophosphohydrolase"/>
    <property type="match status" value="1"/>
</dbReference>
<feature type="domain" description="Nudix hydrolase" evidence="4">
    <location>
        <begin position="3"/>
        <end position="128"/>
    </location>
</feature>
<dbReference type="EMBL" id="BANI01000037">
    <property type="protein sequence ID" value="GAN95837.1"/>
    <property type="molecule type" value="Genomic_DNA"/>
</dbReference>
<comment type="similarity">
    <text evidence="3">Belongs to the Nudix hydrolase family.</text>
</comment>
<dbReference type="RefSeq" id="WP_048850399.1">
    <property type="nucleotide sequence ID" value="NZ_BANI01000037.1"/>
</dbReference>
<dbReference type="PANTHER" id="PTHR43046">
    <property type="entry name" value="GDP-MANNOSE MANNOSYL HYDROLASE"/>
    <property type="match status" value="1"/>
</dbReference>
<gene>
    <name evidence="5" type="ORF">Geu3261_0037_083</name>
</gene>
<proteinExistence type="inferred from homology"/>
<accession>A0A0D6PWZ9</accession>
<keyword evidence="2 3" id="KW-0378">Hydrolase</keyword>
<dbReference type="PROSITE" id="PS51462">
    <property type="entry name" value="NUDIX"/>
    <property type="match status" value="1"/>
</dbReference>
<dbReference type="InterPro" id="IPR020084">
    <property type="entry name" value="NUDIX_hydrolase_CS"/>
</dbReference>
<organism evidence="5 6">
    <name type="scientific">Komagataeibacter europaeus NBRC 3261</name>
    <dbReference type="NCBI Taxonomy" id="1234669"/>
    <lineage>
        <taxon>Bacteria</taxon>
        <taxon>Pseudomonadati</taxon>
        <taxon>Pseudomonadota</taxon>
        <taxon>Alphaproteobacteria</taxon>
        <taxon>Acetobacterales</taxon>
        <taxon>Acetobacteraceae</taxon>
        <taxon>Komagataeibacter</taxon>
    </lineage>
</organism>
<dbReference type="PROSITE" id="PS00893">
    <property type="entry name" value="NUDIX_BOX"/>
    <property type="match status" value="1"/>
</dbReference>
<dbReference type="PRINTS" id="PR00502">
    <property type="entry name" value="NUDIXFAMILY"/>
</dbReference>